<sequence length="159" mass="18683">MSPYKLVFGKACHLPVELEHRAWWALKQLNMNPDEAGENRLTKLHELEEFRCHAFESTRLYKERMKSLHDKHIVDRNFKPKDKVLLYNSRLRLFPGKLKSRWSGPFRVTEVFPFGAVEITSEDSTNTFKVNGQQLKLYVGMDETKEFSVILLVEPQRSS</sequence>
<proteinExistence type="predicted"/>
<dbReference type="KEGG" id="nta:107760654"/>
<name>A0A1S3X326_TOBAC</name>
<protein>
    <recommendedName>
        <fullName evidence="2">Protein NYNRIN-like</fullName>
    </recommendedName>
</protein>
<reference evidence="1" key="1">
    <citation type="submission" date="2025-08" db="UniProtKB">
        <authorList>
            <consortium name="RefSeq"/>
        </authorList>
    </citation>
    <scope>IDENTIFICATION</scope>
</reference>
<dbReference type="OrthoDB" id="1723222at2759"/>
<dbReference type="STRING" id="4097.A0A1S3X326"/>
<dbReference type="PaxDb" id="4097-A0A1S3X326"/>
<dbReference type="InterPro" id="IPR052160">
    <property type="entry name" value="Gypsy_RT_Integrase-like"/>
</dbReference>
<evidence type="ECO:0008006" key="2">
    <source>
        <dbReference type="Google" id="ProtNLM"/>
    </source>
</evidence>
<dbReference type="RefSeq" id="XP_016434226.1">
    <property type="nucleotide sequence ID" value="XM_016578740.1"/>
</dbReference>
<accession>A0A1S3X326</accession>
<dbReference type="PANTHER" id="PTHR47266">
    <property type="entry name" value="ENDONUCLEASE-RELATED"/>
    <property type="match status" value="1"/>
</dbReference>
<dbReference type="OMA" id="CHAFEST"/>
<dbReference type="AlphaFoldDB" id="A0A1S3X326"/>
<evidence type="ECO:0000313" key="1">
    <source>
        <dbReference type="RefSeq" id="XP_016434226.1"/>
    </source>
</evidence>
<gene>
    <name evidence="1" type="primary">LOC107760654</name>
</gene>
<organism evidence="1">
    <name type="scientific">Nicotiana tabacum</name>
    <name type="common">Common tobacco</name>
    <dbReference type="NCBI Taxonomy" id="4097"/>
    <lineage>
        <taxon>Eukaryota</taxon>
        <taxon>Viridiplantae</taxon>
        <taxon>Streptophyta</taxon>
        <taxon>Embryophyta</taxon>
        <taxon>Tracheophyta</taxon>
        <taxon>Spermatophyta</taxon>
        <taxon>Magnoliopsida</taxon>
        <taxon>eudicotyledons</taxon>
        <taxon>Gunneridae</taxon>
        <taxon>Pentapetalae</taxon>
        <taxon>asterids</taxon>
        <taxon>lamiids</taxon>
        <taxon>Solanales</taxon>
        <taxon>Solanaceae</taxon>
        <taxon>Nicotianoideae</taxon>
        <taxon>Nicotianeae</taxon>
        <taxon>Nicotiana</taxon>
    </lineage>
</organism>